<keyword evidence="7 10" id="KW-0408">Iron</keyword>
<keyword evidence="4 10" id="KW-0808">Transferase</keyword>
<keyword evidence="15" id="KW-1185">Reference proteome</keyword>
<feature type="binding site" evidence="12">
    <location>
        <position position="70"/>
    </location>
    <ligand>
        <name>S-adenosyl-L-methionine</name>
        <dbReference type="ChEBI" id="CHEBI:59789"/>
    </ligand>
</feature>
<dbReference type="CDD" id="cd01335">
    <property type="entry name" value="Radical_SAM"/>
    <property type="match status" value="1"/>
</dbReference>
<dbReference type="SFLD" id="SFLDG01388">
    <property type="entry name" value="7_8-didemethyl-8-hydroxy-5-dea"/>
    <property type="match status" value="1"/>
</dbReference>
<evidence type="ECO:0000256" key="8">
    <source>
        <dbReference type="ARBA" id="ARBA00023014"/>
    </source>
</evidence>
<dbReference type="EMBL" id="VIAQ01000012">
    <property type="protein sequence ID" value="TQD26375.1"/>
    <property type="molecule type" value="Genomic_DNA"/>
</dbReference>
<evidence type="ECO:0000313" key="14">
    <source>
        <dbReference type="EMBL" id="TQD26375.1"/>
    </source>
</evidence>
<dbReference type="NCBIfam" id="NF005609">
    <property type="entry name" value="PRK07360.1"/>
    <property type="match status" value="1"/>
</dbReference>
<dbReference type="NCBIfam" id="TIGR00423">
    <property type="entry name" value="CofH family radical SAM protein"/>
    <property type="match status" value="1"/>
</dbReference>
<feature type="binding site" evidence="10 11">
    <location>
        <position position="71"/>
    </location>
    <ligand>
        <name>[4Fe-4S] cluster</name>
        <dbReference type="ChEBI" id="CHEBI:49883"/>
        <note>4Fe-4S-S-AdoMet</note>
    </ligand>
</feature>
<gene>
    <name evidence="10 14" type="primary">cofH</name>
    <name evidence="14" type="ORF">FKV42_06415</name>
</gene>
<comment type="subunit">
    <text evidence="10">The FO synthase complex consists of two subunits, CofG and CofH.</text>
</comment>
<comment type="pathway">
    <text evidence="1 10">Cofactor biosynthesis; coenzyme F0 biosynthesis.</text>
</comment>
<evidence type="ECO:0000256" key="9">
    <source>
        <dbReference type="ARBA" id="ARBA00048468"/>
    </source>
</evidence>
<dbReference type="NCBIfam" id="TIGR03551">
    <property type="entry name" value="F420_cofH"/>
    <property type="match status" value="1"/>
</dbReference>
<dbReference type="SUPFAM" id="SSF102114">
    <property type="entry name" value="Radical SAM enzymes"/>
    <property type="match status" value="1"/>
</dbReference>
<evidence type="ECO:0000256" key="11">
    <source>
        <dbReference type="PIRSR" id="PIRSR004762-1"/>
    </source>
</evidence>
<dbReference type="InterPro" id="IPR006638">
    <property type="entry name" value="Elp3/MiaA/NifB-like_rSAM"/>
</dbReference>
<dbReference type="GO" id="GO:0141093">
    <property type="term" value="F:5-amino-6-(D-ribitylamino)uracil--L-tyrosine 4-hydroxyphenyl transferase activity"/>
    <property type="evidence" value="ECO:0007669"/>
    <property type="project" value="UniProtKB-EC"/>
</dbReference>
<dbReference type="PIRSF" id="PIRSF004762">
    <property type="entry name" value="CHP00423"/>
    <property type="match status" value="1"/>
</dbReference>
<dbReference type="InterPro" id="IPR020050">
    <property type="entry name" value="FO_synthase_su2"/>
</dbReference>
<evidence type="ECO:0000256" key="10">
    <source>
        <dbReference type="HAMAP-Rule" id="MF_01612"/>
    </source>
</evidence>
<keyword evidence="6 10" id="KW-0479">Metal-binding</keyword>
<proteinExistence type="inferred from homology"/>
<dbReference type="PANTHER" id="PTHR43076">
    <property type="entry name" value="FO SYNTHASE (COFH)"/>
    <property type="match status" value="1"/>
</dbReference>
<feature type="binding site" evidence="10 11">
    <location>
        <position position="64"/>
    </location>
    <ligand>
        <name>[4Fe-4S] cluster</name>
        <dbReference type="ChEBI" id="CHEBI:49883"/>
        <note>4Fe-4S-S-AdoMet</note>
    </ligand>
</feature>
<dbReference type="Proteomes" id="UP000319335">
    <property type="component" value="Unassembled WGS sequence"/>
</dbReference>
<evidence type="ECO:0000256" key="7">
    <source>
        <dbReference type="ARBA" id="ARBA00023004"/>
    </source>
</evidence>
<dbReference type="Pfam" id="PF04055">
    <property type="entry name" value="Radical_SAM"/>
    <property type="match status" value="1"/>
</dbReference>
<dbReference type="PROSITE" id="PS51918">
    <property type="entry name" value="RADICAL_SAM"/>
    <property type="match status" value="1"/>
</dbReference>
<keyword evidence="8 10" id="KW-0411">Iron-sulfur</keyword>
<dbReference type="GO" id="GO:0051539">
    <property type="term" value="F:4 iron, 4 sulfur cluster binding"/>
    <property type="evidence" value="ECO:0007669"/>
    <property type="project" value="UniProtKB-KW"/>
</dbReference>
<dbReference type="Gene3D" id="3.20.20.70">
    <property type="entry name" value="Aldolase class I"/>
    <property type="match status" value="1"/>
</dbReference>
<dbReference type="OrthoDB" id="8186at2157"/>
<evidence type="ECO:0000256" key="3">
    <source>
        <dbReference type="ARBA" id="ARBA00022485"/>
    </source>
</evidence>
<evidence type="ECO:0000259" key="13">
    <source>
        <dbReference type="PROSITE" id="PS51918"/>
    </source>
</evidence>
<feature type="binding site" evidence="12">
    <location>
        <position position="172"/>
    </location>
    <ligand>
        <name>S-adenosyl-L-methionine</name>
        <dbReference type="ChEBI" id="CHEBI:59789"/>
    </ligand>
</feature>
<dbReference type="SFLD" id="SFLDS00029">
    <property type="entry name" value="Radical_SAM"/>
    <property type="match status" value="1"/>
</dbReference>
<dbReference type="SFLD" id="SFLDG01389">
    <property type="entry name" value="menaquinone_synthsis_involved"/>
    <property type="match status" value="1"/>
</dbReference>
<dbReference type="HAMAP" id="MF_01612">
    <property type="entry name" value="FO_synth_sub2"/>
    <property type="match status" value="1"/>
</dbReference>
<dbReference type="Pfam" id="PF19288">
    <property type="entry name" value="CofH_C"/>
    <property type="match status" value="1"/>
</dbReference>
<feature type="domain" description="Radical SAM core" evidence="13">
    <location>
        <begin position="50"/>
        <end position="284"/>
    </location>
</feature>
<dbReference type="InterPro" id="IPR013785">
    <property type="entry name" value="Aldolase_TIM"/>
</dbReference>
<evidence type="ECO:0000256" key="2">
    <source>
        <dbReference type="ARBA" id="ARBA00012289"/>
    </source>
</evidence>
<keyword evidence="3 10" id="KW-0004">4Fe-4S</keyword>
<dbReference type="SFLD" id="SFLDG01064">
    <property type="entry name" value="F420__menaquinone_cofactor_bio"/>
    <property type="match status" value="1"/>
</dbReference>
<comment type="function">
    <text evidence="10">Catalyzes the radical-mediated synthesis of 5-amino-5-(4-hydroxybenzyl)-6-(D-ribitylimino)-5,6-dihydrouracil from 5-amino-6-(D-ribitylamino)uracil and L-tyrosine.</text>
</comment>
<dbReference type="GO" id="GO:0005506">
    <property type="term" value="F:iron ion binding"/>
    <property type="evidence" value="ECO:0007669"/>
    <property type="project" value="UniProtKB-UniRule"/>
</dbReference>
<comment type="cofactor">
    <cofactor evidence="10 11">
        <name>[4Fe-4S] cluster</name>
        <dbReference type="ChEBI" id="CHEBI:49883"/>
    </cofactor>
    <text evidence="10 11">Binds 1 [4Fe-4S] cluster. The cluster is coordinated with 3 cysteines and an exchangeable S-adenosyl-L-methionine.</text>
</comment>
<evidence type="ECO:0000256" key="12">
    <source>
        <dbReference type="PIRSR" id="PIRSR004762-2"/>
    </source>
</evidence>
<evidence type="ECO:0000256" key="6">
    <source>
        <dbReference type="ARBA" id="ARBA00022723"/>
    </source>
</evidence>
<dbReference type="InterPro" id="IPR034405">
    <property type="entry name" value="F420"/>
</dbReference>
<evidence type="ECO:0000313" key="15">
    <source>
        <dbReference type="Proteomes" id="UP000319335"/>
    </source>
</evidence>
<feature type="binding site" evidence="10 11">
    <location>
        <position position="68"/>
    </location>
    <ligand>
        <name>[4Fe-4S] cluster</name>
        <dbReference type="ChEBI" id="CHEBI:49883"/>
        <note>4Fe-4S-S-AdoMet</note>
    </ligand>
</feature>
<name>A0A7Z8P2U8_9EURY</name>
<sequence>MYSLIDDEIIENARNGKISREEALSLMDIDPFALFSFANELRKDVVGDRVTYVVNRNIYLTNMCAGSCAFCAFKTKKGYILSTEDVLKEVEKAHLAGATEVCVQGGYIPQLNMDYYAELFDAIRSNYPAMNMHALSPMEVHYAAGMDNMTLEEACTIIKDCGVLTLTGTSAEILVDRVRKIICPDKITRQQWIDTVEASHNVGLRTNSTIMYGHVETVEERLEHIFTIREIQQRTGGITELIPMPFMPYNNKVGEEMMQSGKFMTTGIEDLRLQAIARIILNGHVDNIQAAWVKLGKKLAQTALYCGANDLGGTLMEDKITTASGGTNGEFTPAEEMEWMIRQTGRVPVQRNALYEEIR</sequence>
<evidence type="ECO:0000256" key="4">
    <source>
        <dbReference type="ARBA" id="ARBA00022679"/>
    </source>
</evidence>
<evidence type="ECO:0000256" key="5">
    <source>
        <dbReference type="ARBA" id="ARBA00022691"/>
    </source>
</evidence>
<dbReference type="InterPro" id="IPR058240">
    <property type="entry name" value="rSAM_sf"/>
</dbReference>
<comment type="caution">
    <text evidence="14">The sequence shown here is derived from an EMBL/GenBank/DDBJ whole genome shotgun (WGS) entry which is preliminary data.</text>
</comment>
<dbReference type="InterPro" id="IPR019940">
    <property type="entry name" value="CofH_family"/>
</dbReference>
<dbReference type="GO" id="GO:0044689">
    <property type="term" value="F:7,8-didemethyl-8-hydroxy-5-deazariboflavin synthase activity"/>
    <property type="evidence" value="ECO:0007669"/>
    <property type="project" value="TreeGrafter"/>
</dbReference>
<dbReference type="EC" id="2.5.1.147" evidence="2 10"/>
<dbReference type="UniPathway" id="UPA00072"/>
<accession>A0A7Z8P2U8</accession>
<comment type="similarity">
    <text evidence="10">Belongs to the radical SAM superfamily. CofH family.</text>
</comment>
<dbReference type="InterPro" id="IPR007197">
    <property type="entry name" value="rSAM"/>
</dbReference>
<feature type="binding site" evidence="12">
    <location>
        <position position="136"/>
    </location>
    <ligand>
        <name>(3R)-3-methyl-D-ornithine</name>
        <dbReference type="ChEBI" id="CHEBI:64642"/>
    </ligand>
</feature>
<dbReference type="InterPro" id="IPR045567">
    <property type="entry name" value="CofH/MnqC-like_C"/>
</dbReference>
<dbReference type="AlphaFoldDB" id="A0A7Z8P2U8"/>
<keyword evidence="5 10" id="KW-0949">S-adenosyl-L-methionine</keyword>
<comment type="catalytic activity">
    <reaction evidence="9 10">
        <text>5-amino-6-(D-ribitylamino)uracil + L-tyrosine + S-adenosyl-L-methionine = 5-amino-5-(4-hydroxybenzyl)-6-(D-ribitylimino)-5,6-dihydrouracil + 2-iminoacetate + 5'-deoxyadenosine + L-methionine + H(+)</text>
        <dbReference type="Rhea" id="RHEA:55200"/>
        <dbReference type="ChEBI" id="CHEBI:15378"/>
        <dbReference type="ChEBI" id="CHEBI:15934"/>
        <dbReference type="ChEBI" id="CHEBI:17319"/>
        <dbReference type="ChEBI" id="CHEBI:57844"/>
        <dbReference type="ChEBI" id="CHEBI:58315"/>
        <dbReference type="ChEBI" id="CHEBI:59789"/>
        <dbReference type="ChEBI" id="CHEBI:77846"/>
        <dbReference type="ChEBI" id="CHEBI:85936"/>
        <dbReference type="EC" id="2.5.1.147"/>
    </reaction>
</comment>
<dbReference type="PANTHER" id="PTHR43076:SF1">
    <property type="entry name" value="LIPOYL SYNTHASE 2"/>
    <property type="match status" value="1"/>
</dbReference>
<protein>
    <recommendedName>
        <fullName evidence="2 10">5-amino-6-(D-ribitylamino)uracil--L-tyrosine 4-hydroxyphenyl transferase</fullName>
        <ecNumber evidence="2 10">2.5.1.147</ecNumber>
    </recommendedName>
    <alternativeName>
        <fullName evidence="10">FO synthase subunit 2</fullName>
    </alternativeName>
</protein>
<dbReference type="SMART" id="SM00729">
    <property type="entry name" value="Elp3"/>
    <property type="match status" value="1"/>
</dbReference>
<dbReference type="RefSeq" id="WP_154809410.1">
    <property type="nucleotide sequence ID" value="NZ_VIAQ01000012.1"/>
</dbReference>
<reference evidence="14 15" key="1">
    <citation type="submission" date="2019-06" db="EMBL/GenBank/DDBJ databases">
        <title>Draft genome sequence of Methanolobus vulcani B1d.</title>
        <authorList>
            <person name="Creighbaum A.J."/>
            <person name="Ticak T."/>
            <person name="Hariraju D."/>
            <person name="Arivett B.A."/>
            <person name="Ferguson D.J.Jr."/>
        </authorList>
    </citation>
    <scope>NUCLEOTIDE SEQUENCE [LARGE SCALE GENOMIC DNA]</scope>
    <source>
        <strain evidence="14 15">B1d</strain>
    </source>
</reference>
<evidence type="ECO:0000256" key="1">
    <source>
        <dbReference type="ARBA" id="ARBA00004712"/>
    </source>
</evidence>
<organism evidence="14 15">
    <name type="scientific">Methanolobus vulcani</name>
    <dbReference type="NCBI Taxonomy" id="38026"/>
    <lineage>
        <taxon>Archaea</taxon>
        <taxon>Methanobacteriati</taxon>
        <taxon>Methanobacteriota</taxon>
        <taxon>Stenosarchaea group</taxon>
        <taxon>Methanomicrobia</taxon>
        <taxon>Methanosarcinales</taxon>
        <taxon>Methanosarcinaceae</taxon>
        <taxon>Methanolobus</taxon>
    </lineage>
</organism>